<dbReference type="Proteomes" id="UP000887565">
    <property type="component" value="Unplaced"/>
</dbReference>
<name>A0A915IJ67_ROMCU</name>
<dbReference type="WBParaSite" id="nRc.2.0.1.t14096-RA">
    <property type="protein sequence ID" value="nRc.2.0.1.t14096-RA"/>
    <property type="gene ID" value="nRc.2.0.1.g14096"/>
</dbReference>
<accession>A0A915IJ67</accession>
<organism evidence="1 2">
    <name type="scientific">Romanomermis culicivorax</name>
    <name type="common">Nematode worm</name>
    <dbReference type="NCBI Taxonomy" id="13658"/>
    <lineage>
        <taxon>Eukaryota</taxon>
        <taxon>Metazoa</taxon>
        <taxon>Ecdysozoa</taxon>
        <taxon>Nematoda</taxon>
        <taxon>Enoplea</taxon>
        <taxon>Dorylaimia</taxon>
        <taxon>Mermithida</taxon>
        <taxon>Mermithoidea</taxon>
        <taxon>Mermithidae</taxon>
        <taxon>Romanomermis</taxon>
    </lineage>
</organism>
<reference evidence="2" key="1">
    <citation type="submission" date="2022-11" db="UniProtKB">
        <authorList>
            <consortium name="WormBaseParasite"/>
        </authorList>
    </citation>
    <scope>IDENTIFICATION</scope>
</reference>
<keyword evidence="1" id="KW-1185">Reference proteome</keyword>
<sequence length="134" mass="15975">MYSKSSYHKCLSKLFSKTASFTVFGFILKFVEAFCRIEDGITNSQGFSCLGPTQSWTKNEITDKATLFGTKRIFCLIFLDFDIPEHLKINLLKIYFLNKMYIFPVQIIYKMVKRPHLRKKRWRIDKEQKKIEKQ</sequence>
<dbReference type="AlphaFoldDB" id="A0A915IJ67"/>
<proteinExistence type="predicted"/>
<protein>
    <submittedName>
        <fullName evidence="2">Uncharacterized protein</fullName>
    </submittedName>
</protein>
<evidence type="ECO:0000313" key="1">
    <source>
        <dbReference type="Proteomes" id="UP000887565"/>
    </source>
</evidence>
<evidence type="ECO:0000313" key="2">
    <source>
        <dbReference type="WBParaSite" id="nRc.2.0.1.t14096-RA"/>
    </source>
</evidence>